<evidence type="ECO:0000256" key="2">
    <source>
        <dbReference type="ARBA" id="ARBA00011022"/>
    </source>
</evidence>
<protein>
    <submittedName>
        <fullName evidence="5">Uncharacterized protein</fullName>
    </submittedName>
</protein>
<feature type="compositionally biased region" description="Low complexity" evidence="4">
    <location>
        <begin position="7"/>
        <end position="17"/>
    </location>
</feature>
<feature type="region of interest" description="Disordered" evidence="4">
    <location>
        <begin position="1"/>
        <end position="89"/>
    </location>
</feature>
<dbReference type="PANTHER" id="PTHR31109:SF2">
    <property type="entry name" value="RIBOSOME BIOGENESIS PROTEIN SLX9 HOMOLOG"/>
    <property type="match status" value="1"/>
</dbReference>
<dbReference type="EMBL" id="GFDL01011462">
    <property type="protein sequence ID" value="JAV23583.1"/>
    <property type="molecule type" value="Transcribed_RNA"/>
</dbReference>
<reference evidence="5" key="1">
    <citation type="submission" date="2017-01" db="EMBL/GenBank/DDBJ databases">
        <title>A deep insight into the sialotranscriptome of adult male and female Cluex tarsalis mosquitoes.</title>
        <authorList>
            <person name="Ribeiro J.M."/>
            <person name="Moreira F."/>
            <person name="Bernard K.A."/>
            <person name="Calvo E."/>
        </authorList>
    </citation>
    <scope>NUCLEOTIDE SEQUENCE</scope>
    <source>
        <strain evidence="5">Kern County</strain>
        <tissue evidence="5">Salivary glands</tissue>
    </source>
</reference>
<name>A0A1Q3F7U7_CULTA</name>
<evidence type="ECO:0000313" key="5">
    <source>
        <dbReference type="EMBL" id="JAV23583.1"/>
    </source>
</evidence>
<evidence type="ECO:0000256" key="1">
    <source>
        <dbReference type="ARBA" id="ARBA00004604"/>
    </source>
</evidence>
<dbReference type="GO" id="GO:0030686">
    <property type="term" value="C:90S preribosome"/>
    <property type="evidence" value="ECO:0007669"/>
    <property type="project" value="InterPro"/>
</dbReference>
<dbReference type="GO" id="GO:0005730">
    <property type="term" value="C:nucleolus"/>
    <property type="evidence" value="ECO:0007669"/>
    <property type="project" value="UniProtKB-SubCell"/>
</dbReference>
<keyword evidence="3" id="KW-0539">Nucleus</keyword>
<evidence type="ECO:0000256" key="3">
    <source>
        <dbReference type="ARBA" id="ARBA00023242"/>
    </source>
</evidence>
<comment type="subcellular location">
    <subcellularLocation>
        <location evidence="1">Nucleus</location>
        <location evidence="1">Nucleolus</location>
    </subcellularLocation>
</comment>
<comment type="similarity">
    <text evidence="2">Belongs to the SLX9 family.</text>
</comment>
<sequence length="236" mass="26878">MGKLNKKLAPTKTTPTKQKADPEAKTPVSGPFPIYRSMPVQLNGPEPKNFKLQPTKKAKTVEKPVAPTPAPAPAPTQEESVEPETKTKKLRKLAITRLNKKDKKKFRKEEILKKIELTQSAFKSDKEKKKREKTAVTGDMRPLLDALPSLDSLFQLKSAENLKTGVPKYDKKAKPKTKQQLKVERLKKKRGEFLNRCQKVNQLLKSKKFRKNPKKMIAEHIKNTRKEQLKLLLGSP</sequence>
<dbReference type="PANTHER" id="PTHR31109">
    <property type="entry name" value="PROTEIN FAM207A"/>
    <property type="match status" value="1"/>
</dbReference>
<dbReference type="AlphaFoldDB" id="A0A1Q3F7U7"/>
<evidence type="ECO:0000256" key="4">
    <source>
        <dbReference type="SAM" id="MobiDB-lite"/>
    </source>
</evidence>
<dbReference type="InterPro" id="IPR028160">
    <property type="entry name" value="Slx9-like"/>
</dbReference>
<dbReference type="GO" id="GO:0000462">
    <property type="term" value="P:maturation of SSU-rRNA from tricistronic rRNA transcript (SSU-rRNA, 5.8S rRNA, LSU-rRNA)"/>
    <property type="evidence" value="ECO:0007669"/>
    <property type="project" value="InterPro"/>
</dbReference>
<accession>A0A1Q3F7U7</accession>
<dbReference type="Pfam" id="PF15341">
    <property type="entry name" value="SLX9"/>
    <property type="match status" value="1"/>
</dbReference>
<organism evidence="5">
    <name type="scientific">Culex tarsalis</name>
    <name type="common">Encephalitis mosquito</name>
    <dbReference type="NCBI Taxonomy" id="7177"/>
    <lineage>
        <taxon>Eukaryota</taxon>
        <taxon>Metazoa</taxon>
        <taxon>Ecdysozoa</taxon>
        <taxon>Arthropoda</taxon>
        <taxon>Hexapoda</taxon>
        <taxon>Insecta</taxon>
        <taxon>Pterygota</taxon>
        <taxon>Neoptera</taxon>
        <taxon>Endopterygota</taxon>
        <taxon>Diptera</taxon>
        <taxon>Nematocera</taxon>
        <taxon>Culicoidea</taxon>
        <taxon>Culicidae</taxon>
        <taxon>Culicinae</taxon>
        <taxon>Culicini</taxon>
        <taxon>Culex</taxon>
        <taxon>Culex</taxon>
    </lineage>
</organism>
<dbReference type="GO" id="GO:0030688">
    <property type="term" value="C:preribosome, small subunit precursor"/>
    <property type="evidence" value="ECO:0007669"/>
    <property type="project" value="InterPro"/>
</dbReference>
<proteinExistence type="inferred from homology"/>